<dbReference type="Proteomes" id="UP000611762">
    <property type="component" value="Unassembled WGS sequence"/>
</dbReference>
<gene>
    <name evidence="2" type="ORF">H8698_08015</name>
</gene>
<name>A0A926HYB2_9FIRM</name>
<evidence type="ECO:0000256" key="1">
    <source>
        <dbReference type="SAM" id="Coils"/>
    </source>
</evidence>
<evidence type="ECO:0000313" key="3">
    <source>
        <dbReference type="Proteomes" id="UP000611762"/>
    </source>
</evidence>
<organism evidence="2 3">
    <name type="scientific">Congzhengia minquanensis</name>
    <dbReference type="NCBI Taxonomy" id="2763657"/>
    <lineage>
        <taxon>Bacteria</taxon>
        <taxon>Bacillati</taxon>
        <taxon>Bacillota</taxon>
        <taxon>Clostridia</taxon>
        <taxon>Eubacteriales</taxon>
        <taxon>Oscillospiraceae</taxon>
        <taxon>Congzhengia</taxon>
    </lineage>
</organism>
<accession>A0A926HYB2</accession>
<keyword evidence="3" id="KW-1185">Reference proteome</keyword>
<evidence type="ECO:0000313" key="2">
    <source>
        <dbReference type="EMBL" id="MBC8540919.1"/>
    </source>
</evidence>
<protein>
    <submittedName>
        <fullName evidence="2">Uncharacterized protein</fullName>
    </submittedName>
</protein>
<comment type="caution">
    <text evidence="2">The sequence shown here is derived from an EMBL/GenBank/DDBJ whole genome shotgun (WGS) entry which is preliminary data.</text>
</comment>
<dbReference type="RefSeq" id="WP_249312574.1">
    <property type="nucleotide sequence ID" value="NZ_JACRSU010000003.1"/>
</dbReference>
<reference evidence="2" key="1">
    <citation type="submission" date="2020-08" db="EMBL/GenBank/DDBJ databases">
        <title>Genome public.</title>
        <authorList>
            <person name="Liu C."/>
            <person name="Sun Q."/>
        </authorList>
    </citation>
    <scope>NUCLEOTIDE SEQUENCE</scope>
    <source>
        <strain evidence="2">H8</strain>
    </source>
</reference>
<proteinExistence type="predicted"/>
<dbReference type="EMBL" id="JACRSU010000003">
    <property type="protein sequence ID" value="MBC8540919.1"/>
    <property type="molecule type" value="Genomic_DNA"/>
</dbReference>
<feature type="coiled-coil region" evidence="1">
    <location>
        <begin position="13"/>
        <end position="40"/>
    </location>
</feature>
<dbReference type="AlphaFoldDB" id="A0A926HYB2"/>
<keyword evidence="1" id="KW-0175">Coiled coil</keyword>
<sequence>MSTMNIEKNIKDFKELQRMSEEIAAEMEAIKDKIKAEMSERGTDEIITGEYKIRYKTVKSSRFDTKAFKEAHKDLYSAFVKDNITTRFTIA</sequence>